<organism evidence="1 2">
    <name type="scientific">Thermoanaerobacter thermohydrosulfuricus</name>
    <name type="common">Clostridium thermohydrosulfuricum</name>
    <dbReference type="NCBI Taxonomy" id="1516"/>
    <lineage>
        <taxon>Bacteria</taxon>
        <taxon>Bacillati</taxon>
        <taxon>Bacillota</taxon>
        <taxon>Clostridia</taxon>
        <taxon>Thermoanaerobacterales</taxon>
        <taxon>Thermoanaerobacteraceae</taxon>
        <taxon>Thermoanaerobacter</taxon>
    </lineage>
</organism>
<dbReference type="RefSeq" id="WP_019907319.1">
    <property type="nucleotide sequence ID" value="NZ_FNBS01000022.1"/>
</dbReference>
<evidence type="ECO:0000313" key="1">
    <source>
        <dbReference type="EMBL" id="SDF74428.1"/>
    </source>
</evidence>
<gene>
    <name evidence="1" type="ORF">SAMN04244560_01153</name>
</gene>
<dbReference type="Gene3D" id="3.40.50.1400">
    <property type="match status" value="1"/>
</dbReference>
<dbReference type="SUPFAM" id="SSF53800">
    <property type="entry name" value="Chelatase"/>
    <property type="match status" value="1"/>
</dbReference>
<dbReference type="CDD" id="cd03416">
    <property type="entry name" value="CbiX_SirB_N"/>
    <property type="match status" value="1"/>
</dbReference>
<dbReference type="EMBL" id="FNBS01000022">
    <property type="protein sequence ID" value="SDF74428.1"/>
    <property type="molecule type" value="Genomic_DNA"/>
</dbReference>
<dbReference type="PANTHER" id="PTHR33542">
    <property type="entry name" value="SIROHYDROCHLORIN FERROCHELATASE, CHLOROPLASTIC"/>
    <property type="match status" value="1"/>
</dbReference>
<accession>A0A1I1WTY1</accession>
<dbReference type="InterPro" id="IPR050963">
    <property type="entry name" value="Sirohydro_Cobaltochel/CbiX"/>
</dbReference>
<dbReference type="InterPro" id="IPR002762">
    <property type="entry name" value="CbiX-like"/>
</dbReference>
<protein>
    <submittedName>
        <fullName evidence="1">Sirohydrochlorin cobaltochelatase</fullName>
    </submittedName>
</protein>
<dbReference type="GO" id="GO:0016829">
    <property type="term" value="F:lyase activity"/>
    <property type="evidence" value="ECO:0007669"/>
    <property type="project" value="InterPro"/>
</dbReference>
<dbReference type="Pfam" id="PF01903">
    <property type="entry name" value="CbiX"/>
    <property type="match status" value="1"/>
</dbReference>
<proteinExistence type="predicted"/>
<dbReference type="PANTHER" id="PTHR33542:SF3">
    <property type="entry name" value="SIROHYDROCHLORIN FERROCHELATASE, CHLOROPLASTIC"/>
    <property type="match status" value="1"/>
</dbReference>
<evidence type="ECO:0000313" key="2">
    <source>
        <dbReference type="Proteomes" id="UP000183404"/>
    </source>
</evidence>
<dbReference type="Proteomes" id="UP000183404">
    <property type="component" value="Unassembled WGS sequence"/>
</dbReference>
<dbReference type="AlphaFoldDB" id="A0A1I1WTY1"/>
<reference evidence="1 2" key="1">
    <citation type="submission" date="2016-10" db="EMBL/GenBank/DDBJ databases">
        <authorList>
            <person name="de Groot N.N."/>
        </authorList>
    </citation>
    <scope>NUCLEOTIDE SEQUENCE [LARGE SCALE GENOMIC DNA]</scope>
    <source>
        <strain evidence="1 2">DSM 569</strain>
    </source>
</reference>
<sequence length="128" mass="14495">MGKGLLIIAHGSRVEETKDVVTMVVEKIKSLKNTKDVKAGFMEFNEPDISTSIREFVEEGIYDIIAVPMFLFEGNHVLHDIPEVFGKEKEKYPGLKIKFAKSIGYDDRIVGPQAKEKEVLLMRLQSLI</sequence>
<name>A0A1I1WTY1_THETY</name>